<dbReference type="Pfam" id="PF06271">
    <property type="entry name" value="RDD"/>
    <property type="match status" value="1"/>
</dbReference>
<reference evidence="8" key="1">
    <citation type="submission" date="2024-10" db="EMBL/GenBank/DDBJ databases">
        <authorList>
            <person name="Lesea H.P."/>
            <person name="Kuehl J.V."/>
            <person name="Chandonia J.-M."/>
        </authorList>
    </citation>
    <scope>NUCLEOTIDE SEQUENCE</scope>
    <source>
        <strain evidence="8">FW102-FHT14D07</strain>
    </source>
</reference>
<dbReference type="AlphaFoldDB" id="A0AB74UVT5"/>
<keyword evidence="5 6" id="KW-0472">Membrane</keyword>
<protein>
    <submittedName>
        <fullName evidence="8">RDD family protein</fullName>
    </submittedName>
</protein>
<keyword evidence="3 6" id="KW-0812">Transmembrane</keyword>
<feature type="domain" description="RDD" evidence="7">
    <location>
        <begin position="29"/>
        <end position="165"/>
    </location>
</feature>
<evidence type="ECO:0000259" key="7">
    <source>
        <dbReference type="Pfam" id="PF06271"/>
    </source>
</evidence>
<feature type="transmembrane region" description="Helical" evidence="6">
    <location>
        <begin position="35"/>
        <end position="57"/>
    </location>
</feature>
<gene>
    <name evidence="8" type="ORF">ACFYG5_01490</name>
</gene>
<feature type="transmembrane region" description="Helical" evidence="6">
    <location>
        <begin position="69"/>
        <end position="94"/>
    </location>
</feature>
<dbReference type="RefSeq" id="WP_395119975.1">
    <property type="nucleotide sequence ID" value="NZ_CP170721.1"/>
</dbReference>
<evidence type="ECO:0000256" key="1">
    <source>
        <dbReference type="ARBA" id="ARBA00004651"/>
    </source>
</evidence>
<accession>A0AB74UVT5</accession>
<proteinExistence type="predicted"/>
<dbReference type="InterPro" id="IPR051791">
    <property type="entry name" value="Pra-immunoreactive"/>
</dbReference>
<dbReference type="InterPro" id="IPR010432">
    <property type="entry name" value="RDD"/>
</dbReference>
<organism evidence="8">
    <name type="scientific">Rhodanobacter sp. FW102-FHT14D07</name>
    <dbReference type="NCBI Taxonomy" id="3351462"/>
    <lineage>
        <taxon>Bacteria</taxon>
        <taxon>Pseudomonadati</taxon>
        <taxon>Pseudomonadota</taxon>
        <taxon>Gammaproteobacteria</taxon>
        <taxon>Lysobacterales</taxon>
        <taxon>Rhodanobacteraceae</taxon>
        <taxon>Rhodanobacter</taxon>
    </lineage>
</organism>
<sequence length="172" mass="18565">MEANPYAAPEATVDDVRAWDAQGLEERKASRGKRLAAALLDGVINLVWALPVLWGAMMAVGVGKGIKPAAPMIGVLLLGFALLVAIFVVNCVMLHRSGQTIGKRMLDIAIVRTDGSRMGLLRYLFIRVLPVALLGVIPYIGRLATLIDPLLIFGNERRCLHDLIADTIVVDA</sequence>
<dbReference type="GO" id="GO:0005886">
    <property type="term" value="C:plasma membrane"/>
    <property type="evidence" value="ECO:0007669"/>
    <property type="project" value="UniProtKB-SubCell"/>
</dbReference>
<dbReference type="PANTHER" id="PTHR36115:SF4">
    <property type="entry name" value="MEMBRANE PROTEIN"/>
    <property type="match status" value="1"/>
</dbReference>
<evidence type="ECO:0000256" key="3">
    <source>
        <dbReference type="ARBA" id="ARBA00022692"/>
    </source>
</evidence>
<dbReference type="PANTHER" id="PTHR36115">
    <property type="entry name" value="PROLINE-RICH ANTIGEN HOMOLOG-RELATED"/>
    <property type="match status" value="1"/>
</dbReference>
<keyword evidence="4 6" id="KW-1133">Transmembrane helix</keyword>
<feature type="transmembrane region" description="Helical" evidence="6">
    <location>
        <begin position="120"/>
        <end position="141"/>
    </location>
</feature>
<keyword evidence="2" id="KW-1003">Cell membrane</keyword>
<dbReference type="EMBL" id="CP170721">
    <property type="protein sequence ID" value="XIA18838.1"/>
    <property type="molecule type" value="Genomic_DNA"/>
</dbReference>
<evidence type="ECO:0000256" key="5">
    <source>
        <dbReference type="ARBA" id="ARBA00023136"/>
    </source>
</evidence>
<evidence type="ECO:0000256" key="2">
    <source>
        <dbReference type="ARBA" id="ARBA00022475"/>
    </source>
</evidence>
<evidence type="ECO:0000256" key="4">
    <source>
        <dbReference type="ARBA" id="ARBA00022989"/>
    </source>
</evidence>
<evidence type="ECO:0000256" key="6">
    <source>
        <dbReference type="SAM" id="Phobius"/>
    </source>
</evidence>
<comment type="subcellular location">
    <subcellularLocation>
        <location evidence="1">Cell membrane</location>
        <topology evidence="1">Multi-pass membrane protein</topology>
    </subcellularLocation>
</comment>
<evidence type="ECO:0000313" key="8">
    <source>
        <dbReference type="EMBL" id="XIA18838.1"/>
    </source>
</evidence>
<name>A0AB74UVT5_9GAMM</name>